<dbReference type="Gene3D" id="3.50.50.60">
    <property type="entry name" value="FAD/NAD(P)-binding domain"/>
    <property type="match status" value="1"/>
</dbReference>
<dbReference type="GO" id="GO:0102317">
    <property type="term" value="F:4-methylaminobutyrate oxidase (demethylating) activity"/>
    <property type="evidence" value="ECO:0007669"/>
    <property type="project" value="UniProtKB-EC"/>
</dbReference>
<evidence type="ECO:0000313" key="4">
    <source>
        <dbReference type="EMBL" id="KAF0647312.1"/>
    </source>
</evidence>
<dbReference type="InterPro" id="IPR036188">
    <property type="entry name" value="FAD/NAD-bd_sf"/>
</dbReference>
<proteinExistence type="predicted"/>
<dbReference type="Gene3D" id="3.30.9.10">
    <property type="entry name" value="D-Amino Acid Oxidase, subunit A, domain 2"/>
    <property type="match status" value="1"/>
</dbReference>
<dbReference type="AlphaFoldDB" id="A0A1Y2NZV3"/>
<dbReference type="SUPFAM" id="SSF51905">
    <property type="entry name" value="FAD/NAD(P)-binding domain"/>
    <property type="match status" value="1"/>
</dbReference>
<dbReference type="Proteomes" id="UP000731519">
    <property type="component" value="Unassembled WGS sequence"/>
</dbReference>
<dbReference type="Proteomes" id="UP000194318">
    <property type="component" value="Unassembled WGS sequence"/>
</dbReference>
<dbReference type="Pfam" id="PF01266">
    <property type="entry name" value="DAO"/>
    <property type="match status" value="1"/>
</dbReference>
<dbReference type="RefSeq" id="WP_031131883.1">
    <property type="nucleotide sequence ID" value="NZ_ASYR01000038.1"/>
</dbReference>
<keyword evidence="7" id="KW-1185">Reference proteome</keyword>
<evidence type="ECO:0000256" key="1">
    <source>
        <dbReference type="ARBA" id="ARBA00023002"/>
    </source>
</evidence>
<evidence type="ECO:0000313" key="5">
    <source>
        <dbReference type="EMBL" id="OSY52547.1"/>
    </source>
</evidence>
<sequence length="373" mass="39817">MSDLPSTDVVVVGAGVVGAAVFHELAARGVAVTLVDERRGGSGTTAWCGGVVRCYHDTPELTDRALYGWRYFHAFARHTGFDVRFHTCGFLYWPSAGRAPAARAEAARIAAAGAPARWLEPDEVTRRFGTLLHDGSAGAVWEPESGYLEADEVTRAWLRAGRRKGGRLVEGVRVHEPLRRGGAVRGVRTDAGTLLAGTVVLATGAWTPELLTSWGLPHDLWNQAIQVDLRHPATPPAGQPAFMDDVHEINGRPDPDSGGVYVGHPTGRRCTAEPQRVDPAHSRLIERAGGRRWRWLDGGSGGGGLRAAECHAPGQGNWVRPLPGAPGVLLATGFNGGGFKMAPWTGAEVARRITGTDVPRPETSTDAQHRSVS</sequence>
<evidence type="ECO:0000313" key="6">
    <source>
        <dbReference type="Proteomes" id="UP000194318"/>
    </source>
</evidence>
<feature type="domain" description="FAD dependent oxidoreductase" evidence="3">
    <location>
        <begin position="8"/>
        <end position="352"/>
    </location>
</feature>
<accession>A0A1Y2NZV3</accession>
<name>A0A1Y2NZV3_STRFR</name>
<feature type="compositionally biased region" description="Polar residues" evidence="2">
    <location>
        <begin position="362"/>
        <end position="373"/>
    </location>
</feature>
<reference evidence="5 6" key="2">
    <citation type="submission" date="2016-09" db="EMBL/GenBank/DDBJ databases">
        <title>Streptomyces fradiae DSM40063, a candidate organism with high potential of specific P450 cytochromes.</title>
        <authorList>
            <person name="Grumaz C."/>
            <person name="Vainshtein Y."/>
            <person name="Kirstahler P."/>
            <person name="Sohn K."/>
        </authorList>
    </citation>
    <scope>NUCLEOTIDE SEQUENCE [LARGE SCALE GENOMIC DNA]</scope>
    <source>
        <strain evidence="5 6">DSM 40063</strain>
    </source>
</reference>
<evidence type="ECO:0000313" key="7">
    <source>
        <dbReference type="Proteomes" id="UP000731519"/>
    </source>
</evidence>
<comment type="caution">
    <text evidence="5">The sequence shown here is derived from an EMBL/GenBank/DDBJ whole genome shotgun (WGS) entry which is preliminary data.</text>
</comment>
<dbReference type="EC" id="1.5.3.19" evidence="5"/>
<feature type="region of interest" description="Disordered" evidence="2">
    <location>
        <begin position="354"/>
        <end position="373"/>
    </location>
</feature>
<gene>
    <name evidence="5" type="primary">mlr</name>
    <name evidence="5" type="ORF">BG846_01805</name>
    <name evidence="4" type="ORF">K701_24170</name>
</gene>
<dbReference type="InterPro" id="IPR006076">
    <property type="entry name" value="FAD-dep_OxRdtase"/>
</dbReference>
<keyword evidence="1 5" id="KW-0560">Oxidoreductase</keyword>
<dbReference type="GeneID" id="91405078"/>
<organism evidence="5 6">
    <name type="scientific">Streptomyces fradiae ATCC 10745 = DSM 40063</name>
    <dbReference type="NCBI Taxonomy" id="1319510"/>
    <lineage>
        <taxon>Bacteria</taxon>
        <taxon>Bacillati</taxon>
        <taxon>Actinomycetota</taxon>
        <taxon>Actinomycetes</taxon>
        <taxon>Kitasatosporales</taxon>
        <taxon>Streptomycetaceae</taxon>
        <taxon>Streptomyces</taxon>
    </lineage>
</organism>
<protein>
    <submittedName>
        <fullName evidence="5">4-methylaminobutanoate oxidase (Formaldehyde-forming)</fullName>
        <ecNumber evidence="5">1.5.3.19</ecNumber>
    </submittedName>
</protein>
<dbReference type="PANTHER" id="PTHR13847">
    <property type="entry name" value="SARCOSINE DEHYDROGENASE-RELATED"/>
    <property type="match status" value="1"/>
</dbReference>
<reference evidence="4 7" key="1">
    <citation type="submission" date="2013-05" db="EMBL/GenBank/DDBJ databases">
        <title>Genome Sequence of Streptomyces fradiae.</title>
        <authorList>
            <person name="Kirby R."/>
        </authorList>
    </citation>
    <scope>NUCLEOTIDE SEQUENCE [LARGE SCALE GENOMIC DNA]</scope>
    <source>
        <strain evidence="4 7">ATCC 10745</strain>
    </source>
</reference>
<dbReference type="EMBL" id="MIFZ01000163">
    <property type="protein sequence ID" value="OSY52547.1"/>
    <property type="molecule type" value="Genomic_DNA"/>
</dbReference>
<evidence type="ECO:0000259" key="3">
    <source>
        <dbReference type="Pfam" id="PF01266"/>
    </source>
</evidence>
<dbReference type="PANTHER" id="PTHR13847:SF287">
    <property type="entry name" value="FAD-DEPENDENT OXIDOREDUCTASE DOMAIN-CONTAINING PROTEIN 1"/>
    <property type="match status" value="1"/>
</dbReference>
<dbReference type="EMBL" id="ASYR01000038">
    <property type="protein sequence ID" value="KAF0647312.1"/>
    <property type="molecule type" value="Genomic_DNA"/>
</dbReference>
<evidence type="ECO:0000256" key="2">
    <source>
        <dbReference type="SAM" id="MobiDB-lite"/>
    </source>
</evidence>
<dbReference type="GO" id="GO:0005737">
    <property type="term" value="C:cytoplasm"/>
    <property type="evidence" value="ECO:0007669"/>
    <property type="project" value="TreeGrafter"/>
</dbReference>